<keyword evidence="13" id="KW-1185">Reference proteome</keyword>
<dbReference type="GeneID" id="90074267"/>
<keyword evidence="7 10" id="KW-0833">Ubl conjugation pathway</keyword>
<dbReference type="NCBIfam" id="TIGR01408">
    <property type="entry name" value="Ube1"/>
    <property type="match status" value="1"/>
</dbReference>
<organism evidence="12 13">
    <name type="scientific">Saccharomycopsis crataegensis</name>
    <dbReference type="NCBI Taxonomy" id="43959"/>
    <lineage>
        <taxon>Eukaryota</taxon>
        <taxon>Fungi</taxon>
        <taxon>Dikarya</taxon>
        <taxon>Ascomycota</taxon>
        <taxon>Saccharomycotina</taxon>
        <taxon>Saccharomycetes</taxon>
        <taxon>Saccharomycopsidaceae</taxon>
        <taxon>Saccharomycopsis</taxon>
    </lineage>
</organism>
<keyword evidence="8 10" id="KW-0067">ATP-binding</keyword>
<evidence type="ECO:0000256" key="3">
    <source>
        <dbReference type="ARBA" id="ARBA00005673"/>
    </source>
</evidence>
<evidence type="ECO:0000256" key="6">
    <source>
        <dbReference type="ARBA" id="ARBA00022741"/>
    </source>
</evidence>
<feature type="domain" description="Ubiquitin-activating enzyme E1 C-terminal" evidence="11">
    <location>
        <begin position="897"/>
        <end position="1024"/>
    </location>
</feature>
<evidence type="ECO:0000313" key="12">
    <source>
        <dbReference type="EMBL" id="GMM36292.1"/>
    </source>
</evidence>
<evidence type="ECO:0000256" key="2">
    <source>
        <dbReference type="ARBA" id="ARBA00004906"/>
    </source>
</evidence>
<dbReference type="GO" id="GO:0004839">
    <property type="term" value="F:ubiquitin activating enzyme activity"/>
    <property type="evidence" value="ECO:0007669"/>
    <property type="project" value="UniProtKB-EC"/>
</dbReference>
<dbReference type="SMART" id="SM00985">
    <property type="entry name" value="UBA_e1_C"/>
    <property type="match status" value="1"/>
</dbReference>
<evidence type="ECO:0000313" key="13">
    <source>
        <dbReference type="Proteomes" id="UP001360560"/>
    </source>
</evidence>
<dbReference type="Pfam" id="PF09358">
    <property type="entry name" value="E1_UFD"/>
    <property type="match status" value="1"/>
</dbReference>
<dbReference type="GO" id="GO:0019948">
    <property type="term" value="F:SUMO activating enzyme activity"/>
    <property type="evidence" value="ECO:0007669"/>
    <property type="project" value="TreeGrafter"/>
</dbReference>
<dbReference type="Gene3D" id="1.10.10.2660">
    <property type="entry name" value="Ubiquitin-activating enzyme E1, SCCH domain"/>
    <property type="match status" value="1"/>
</dbReference>
<dbReference type="InterPro" id="IPR042449">
    <property type="entry name" value="Ub-E1_IAD_1"/>
</dbReference>
<proteinExistence type="inferred from homology"/>
<evidence type="ECO:0000256" key="10">
    <source>
        <dbReference type="RuleBase" id="RU000519"/>
    </source>
</evidence>
<dbReference type="Gene3D" id="3.10.290.60">
    <property type="entry name" value="Ubiquitin-activating enzyme E1, UFD domain"/>
    <property type="match status" value="1"/>
</dbReference>
<evidence type="ECO:0000259" key="11">
    <source>
        <dbReference type="SMART" id="SM00985"/>
    </source>
</evidence>
<evidence type="ECO:0000256" key="5">
    <source>
        <dbReference type="ARBA" id="ARBA00022598"/>
    </source>
</evidence>
<dbReference type="Gene3D" id="3.40.50.12550">
    <property type="entry name" value="Ubiquitin-activating enzyme E1, inactive adenylation domain, subdomain 2"/>
    <property type="match status" value="1"/>
</dbReference>
<name>A0AAV5QP46_9ASCO</name>
<dbReference type="PRINTS" id="PR01849">
    <property type="entry name" value="UBIQUITINACT"/>
</dbReference>
<evidence type="ECO:0000256" key="1">
    <source>
        <dbReference type="ARBA" id="ARBA00000488"/>
    </source>
</evidence>
<dbReference type="FunFam" id="3.10.290.60:FF:000001">
    <property type="entry name" value="Ubiquitin-activating enzyme E1 2"/>
    <property type="match status" value="1"/>
</dbReference>
<dbReference type="CDD" id="cd01490">
    <property type="entry name" value="Ube1_repeat2"/>
    <property type="match status" value="1"/>
</dbReference>
<feature type="active site" description="Glycyl thioester intermediate" evidence="9">
    <location>
        <position position="602"/>
    </location>
</feature>
<dbReference type="Gene3D" id="3.50.50.80">
    <property type="entry name" value="Ubiquitin-activating enzyme E1, inactive adenylation domain, subdomain 1"/>
    <property type="match status" value="1"/>
</dbReference>
<evidence type="ECO:0000256" key="8">
    <source>
        <dbReference type="ARBA" id="ARBA00022840"/>
    </source>
</evidence>
<comment type="pathway">
    <text evidence="2">Protein modification; protein ubiquitination.</text>
</comment>
<dbReference type="EC" id="6.2.1.45" evidence="4"/>
<dbReference type="FunFam" id="1.10.10.2660:FF:000001">
    <property type="entry name" value="Ubiquitin-activating enzyme E1 1"/>
    <property type="match status" value="1"/>
</dbReference>
<dbReference type="InterPro" id="IPR019572">
    <property type="entry name" value="UBA_E1_SCCH"/>
</dbReference>
<dbReference type="InterPro" id="IPR018965">
    <property type="entry name" value="Ub-activating_enz_E1_C"/>
</dbReference>
<protein>
    <recommendedName>
        <fullName evidence="4">E1 ubiquitin-activating enzyme</fullName>
        <ecNumber evidence="4">6.2.1.45</ecNumber>
    </recommendedName>
</protein>
<dbReference type="FunFam" id="3.40.50.12550:FF:000001">
    <property type="entry name" value="Ubiquitin-activating enzyme E1 1"/>
    <property type="match status" value="1"/>
</dbReference>
<accession>A0AAV5QP46</accession>
<dbReference type="SUPFAM" id="SSF69572">
    <property type="entry name" value="Activating enzymes of the ubiquitin-like proteins"/>
    <property type="match status" value="2"/>
</dbReference>
<evidence type="ECO:0000256" key="4">
    <source>
        <dbReference type="ARBA" id="ARBA00012990"/>
    </source>
</evidence>
<keyword evidence="5 10" id="KW-0436">Ligase</keyword>
<dbReference type="InterPro" id="IPR038252">
    <property type="entry name" value="UBA_E1_C_sf"/>
</dbReference>
<dbReference type="InterPro" id="IPR042063">
    <property type="entry name" value="Ubi_acti_E1_SCCH"/>
</dbReference>
<dbReference type="GO" id="GO:0031510">
    <property type="term" value="C:SUMO activating enzyme complex"/>
    <property type="evidence" value="ECO:0007669"/>
    <property type="project" value="TreeGrafter"/>
</dbReference>
<dbReference type="FunFam" id="3.50.50.80:FF:000001">
    <property type="entry name" value="ubiquitin-like modifier-activating enzyme 1"/>
    <property type="match status" value="1"/>
</dbReference>
<evidence type="ECO:0000256" key="7">
    <source>
        <dbReference type="ARBA" id="ARBA00022786"/>
    </source>
</evidence>
<comment type="caution">
    <text evidence="12">The sequence shown here is derived from an EMBL/GenBank/DDBJ whole genome shotgun (WGS) entry which is preliminary data.</text>
</comment>
<dbReference type="GO" id="GO:0005524">
    <property type="term" value="F:ATP binding"/>
    <property type="evidence" value="ECO:0007669"/>
    <property type="project" value="UniProtKB-KW"/>
</dbReference>
<dbReference type="InterPro" id="IPR018075">
    <property type="entry name" value="UBQ-activ_enz_E1"/>
</dbReference>
<dbReference type="RefSeq" id="XP_064853288.1">
    <property type="nucleotide sequence ID" value="XM_064997216.1"/>
</dbReference>
<dbReference type="InterPro" id="IPR033127">
    <property type="entry name" value="UBQ-activ_enz_E1_Cys_AS"/>
</dbReference>
<dbReference type="Gene3D" id="2.40.30.180">
    <property type="entry name" value="Ubiquitin-activating enzyme E1, FCCH domain"/>
    <property type="match status" value="1"/>
</dbReference>
<dbReference type="Pfam" id="PF00899">
    <property type="entry name" value="ThiF"/>
    <property type="match status" value="1"/>
</dbReference>
<dbReference type="PANTHER" id="PTHR10953:SF4">
    <property type="entry name" value="UBIQUITIN-ACTIVATING ENZYME E1 C-TERMINAL DOMAIN-CONTAINING PROTEIN"/>
    <property type="match status" value="1"/>
</dbReference>
<dbReference type="Pfam" id="PF16191">
    <property type="entry name" value="E1_4HB"/>
    <property type="match status" value="1"/>
</dbReference>
<dbReference type="GO" id="GO:0016925">
    <property type="term" value="P:protein sumoylation"/>
    <property type="evidence" value="ECO:0007669"/>
    <property type="project" value="TreeGrafter"/>
</dbReference>
<evidence type="ECO:0000256" key="9">
    <source>
        <dbReference type="PROSITE-ProRule" id="PRU10132"/>
    </source>
</evidence>
<dbReference type="InterPro" id="IPR000011">
    <property type="entry name" value="UBQ/SUMO-activ_enz_E1-like"/>
</dbReference>
<reference evidence="12 13" key="1">
    <citation type="journal article" date="2023" name="Elife">
        <title>Identification of key yeast species and microbe-microbe interactions impacting larval growth of Drosophila in the wild.</title>
        <authorList>
            <person name="Mure A."/>
            <person name="Sugiura Y."/>
            <person name="Maeda R."/>
            <person name="Honda K."/>
            <person name="Sakurai N."/>
            <person name="Takahashi Y."/>
            <person name="Watada M."/>
            <person name="Katoh T."/>
            <person name="Gotoh A."/>
            <person name="Gotoh Y."/>
            <person name="Taniguchi I."/>
            <person name="Nakamura K."/>
            <person name="Hayashi T."/>
            <person name="Katayama T."/>
            <person name="Uemura T."/>
            <person name="Hattori Y."/>
        </authorList>
    </citation>
    <scope>NUCLEOTIDE SEQUENCE [LARGE SCALE GENOMIC DNA]</scope>
    <source>
        <strain evidence="12 13">SC-9</strain>
    </source>
</reference>
<dbReference type="InterPro" id="IPR035985">
    <property type="entry name" value="Ubiquitin-activating_enz"/>
</dbReference>
<sequence length="1029" mass="114611">MSTESKIEIDQPKIDEGLYSRQLYVLGKEAMLRMQKSSVLIIGLKGLGIEIAKNVALAGVKSLSLYDPSEVELGDLSSQFFLTAEDIGKPRASASKEPLSQLNQYVPISIIDDLEESKLRSFQVIIVTSGLLSLEKQIALNKFTHKNNIKYISADSRGLFAQAFVDFGDEFTIIDKNGEEPLSSMVTDIETDGTVTTLGDERHGLEDGRYVKFSEVKGSEEIAFLNEGEAYKVEVLGPFAFKIDVGKKLNGYESGGVFTEVKVPTAMKFEPLATQLANPEYLITDFAKFDRPSQLHLGFQALYKFQEIHDGKLPRPLNKSDAKELVKYTKELATKNPDVLGDAEVDEELISELAYQATGDIPGINAFLGGMIAQEALKAISGKFTPIKQFLYFDSLESLPDAEEYPRTEETTKAIKSRYDPQIAVFGLKFQQKIANLKVFLVGAGAIGCEMLKNWALQGLGSGPEGKIIVTDNDSIEKSNLNRQFLFRPKDVGSEKSKAAAKAVTAMNPDLEDKIVSLIDKVGPETEHIFNDDFWNGLDLVTNALDNVEARTYVDRKCVFYKKPLLESGTLGTKGNTQVVVPRLTESYSSSQDPPEKGIPLCTLRSFPSKIDHTIAWAKSLFQDLFTEAPENVNMYLTQANFVEATLKQSGDIRGILESISSNLNERPVSFDDCIKWARLEFEKKFNHDIEQLLYNFPKDSLTSSGEPFWSGTKRCPSPLKYDINNEEHFNFVVAGANLRAFNFGLNGDSGVPDKQKYASVILACEEKIEPFSPKSDMKIAANDDELKSMTEAGGHDADELKKLSDSLPSPSSLAGFRLSPVEFEKDDDTNHHIEFITACSNCRALNYSINTVDRTRTKFIAGRIIPAIATTTALVTGLVQLELYKIILPEKKLDDFKNGFINLALPFFGFSEPIASPKGKYNDTEFDKIWDRFDIENKDITLQELLDQFETKEKLEISMISYDTCLLYASFFPPKKLKERSTMTLPEVYKLVSGKEVPSDKKTMILELCADDESGEDVEVPFVTIHLA</sequence>
<dbReference type="Pfam" id="PF10585">
    <property type="entry name" value="UBA_E1_SCCH"/>
    <property type="match status" value="1"/>
</dbReference>
<dbReference type="PANTHER" id="PTHR10953">
    <property type="entry name" value="UBIQUITIN-ACTIVATING ENZYME E1"/>
    <property type="match status" value="1"/>
</dbReference>
<dbReference type="Pfam" id="PF16190">
    <property type="entry name" value="E1_FCCH"/>
    <property type="match status" value="1"/>
</dbReference>
<dbReference type="AlphaFoldDB" id="A0AAV5QP46"/>
<comment type="catalytic activity">
    <reaction evidence="1">
        <text>ATP + ubiquitin + [E1 ubiquitin-activating enzyme]-L-cysteine = AMP + diphosphate + S-ubiquitinyl-[E1 ubiquitin-activating enzyme]-L-cysteine.</text>
        <dbReference type="EC" id="6.2.1.45"/>
    </reaction>
</comment>
<dbReference type="EMBL" id="BTFZ01000011">
    <property type="protein sequence ID" value="GMM36292.1"/>
    <property type="molecule type" value="Genomic_DNA"/>
</dbReference>
<dbReference type="Gene3D" id="3.40.50.720">
    <property type="entry name" value="NAD(P)-binding Rossmann-like Domain"/>
    <property type="match status" value="1"/>
</dbReference>
<dbReference type="Proteomes" id="UP001360560">
    <property type="component" value="Unassembled WGS sequence"/>
</dbReference>
<dbReference type="FunFam" id="3.40.50.720:FF:000015">
    <property type="entry name" value="Ubiquitin-activating enzyme E1 1"/>
    <property type="match status" value="1"/>
</dbReference>
<gene>
    <name evidence="12" type="ORF">DASC09_036170</name>
</gene>
<dbReference type="InterPro" id="IPR032420">
    <property type="entry name" value="E1_4HB"/>
</dbReference>
<keyword evidence="6 10" id="KW-0547">Nucleotide-binding</keyword>
<comment type="similarity">
    <text evidence="3 10">Belongs to the ubiquitin-activating E1 family.</text>
</comment>
<dbReference type="InterPro" id="IPR032418">
    <property type="entry name" value="E1_FCCH"/>
</dbReference>
<dbReference type="InterPro" id="IPR042302">
    <property type="entry name" value="E1_FCCH_sf"/>
</dbReference>
<dbReference type="GO" id="GO:0005737">
    <property type="term" value="C:cytoplasm"/>
    <property type="evidence" value="ECO:0007669"/>
    <property type="project" value="TreeGrafter"/>
</dbReference>
<dbReference type="PROSITE" id="PS00865">
    <property type="entry name" value="UBIQUITIN_ACTIVAT_2"/>
    <property type="match status" value="1"/>
</dbReference>
<dbReference type="InterPro" id="IPR000594">
    <property type="entry name" value="ThiF_NAD_FAD-bd"/>
</dbReference>
<dbReference type="InterPro" id="IPR045886">
    <property type="entry name" value="ThiF/MoeB/HesA"/>
</dbReference>